<dbReference type="AlphaFoldDB" id="X1LHE7"/>
<reference evidence="1" key="1">
    <citation type="journal article" date="2014" name="Front. Microbiol.">
        <title>High frequency of phylogenetically diverse reductive dehalogenase-homologous genes in deep subseafloor sedimentary metagenomes.</title>
        <authorList>
            <person name="Kawai M."/>
            <person name="Futagami T."/>
            <person name="Toyoda A."/>
            <person name="Takaki Y."/>
            <person name="Nishi S."/>
            <person name="Hori S."/>
            <person name="Arai W."/>
            <person name="Tsubouchi T."/>
            <person name="Morono Y."/>
            <person name="Uchiyama I."/>
            <person name="Ito T."/>
            <person name="Fujiyama A."/>
            <person name="Inagaki F."/>
            <person name="Takami H."/>
        </authorList>
    </citation>
    <scope>NUCLEOTIDE SEQUENCE</scope>
    <source>
        <strain evidence="1">Expedition CK06-06</strain>
    </source>
</reference>
<dbReference type="EMBL" id="BARV01005925">
    <property type="protein sequence ID" value="GAI05266.1"/>
    <property type="molecule type" value="Genomic_DNA"/>
</dbReference>
<accession>X1LHE7</accession>
<evidence type="ECO:0000313" key="1">
    <source>
        <dbReference type="EMBL" id="GAI05266.1"/>
    </source>
</evidence>
<name>X1LHE7_9ZZZZ</name>
<protein>
    <submittedName>
        <fullName evidence="1">Uncharacterized protein</fullName>
    </submittedName>
</protein>
<feature type="non-terminal residue" evidence="1">
    <location>
        <position position="171"/>
    </location>
</feature>
<sequence>MKKYILTVVLLALCGGLFAETPLVVPKWGRDGDAIYNKKGDSLFLYLIDGSDTSIIWFSSHGIYWESATIFDSILFDSIHDGLGRFSGDGNGNGHWAFRDSTTIVYVNDSTGDTNVFIQDTTGFRGLRVSGIITDTLTVNDYMKVPSIYGDEIGIYKIRMYDTVAFKRRPY</sequence>
<organism evidence="1">
    <name type="scientific">marine sediment metagenome</name>
    <dbReference type="NCBI Taxonomy" id="412755"/>
    <lineage>
        <taxon>unclassified sequences</taxon>
        <taxon>metagenomes</taxon>
        <taxon>ecological metagenomes</taxon>
    </lineage>
</organism>
<comment type="caution">
    <text evidence="1">The sequence shown here is derived from an EMBL/GenBank/DDBJ whole genome shotgun (WGS) entry which is preliminary data.</text>
</comment>
<proteinExistence type="predicted"/>
<gene>
    <name evidence="1" type="ORF">S06H3_12062</name>
</gene>